<dbReference type="EMBL" id="CP073767">
    <property type="protein sequence ID" value="UWZ54985.1"/>
    <property type="molecule type" value="Genomic_DNA"/>
</dbReference>
<feature type="transmembrane region" description="Helical" evidence="1">
    <location>
        <begin position="80"/>
        <end position="98"/>
    </location>
</feature>
<keyword evidence="1" id="KW-0472">Membrane</keyword>
<reference evidence="2" key="1">
    <citation type="submission" date="2021-04" db="EMBL/GenBank/DDBJ databases">
        <title>Dactylosporangium aurantiacum NRRL B-8018 full assembly.</title>
        <authorList>
            <person name="Hartkoorn R.C."/>
            <person name="Beaudoing E."/>
            <person name="Hot D."/>
        </authorList>
    </citation>
    <scope>NUCLEOTIDE SEQUENCE</scope>
    <source>
        <strain evidence="2">NRRL B-8018</strain>
    </source>
</reference>
<evidence type="ECO:0000256" key="1">
    <source>
        <dbReference type="SAM" id="Phobius"/>
    </source>
</evidence>
<keyword evidence="1" id="KW-1133">Transmembrane helix</keyword>
<organism evidence="2 3">
    <name type="scientific">Dactylosporangium aurantiacum</name>
    <dbReference type="NCBI Taxonomy" id="35754"/>
    <lineage>
        <taxon>Bacteria</taxon>
        <taxon>Bacillati</taxon>
        <taxon>Actinomycetota</taxon>
        <taxon>Actinomycetes</taxon>
        <taxon>Micromonosporales</taxon>
        <taxon>Micromonosporaceae</taxon>
        <taxon>Dactylosporangium</taxon>
    </lineage>
</organism>
<dbReference type="KEGG" id="daur:Daura_01470"/>
<sequence>MTDAQELAAPDAPPRRSTRWLGAMSAVFALAIVFGGTDLVTEVSAPSGRIFVIVALAAAFLLFALLGVGGLPRSSNQPAIAGIGVVMLGVALVVSWSAPDDLPDPARIATTSNESVCGDITHMDHDFVAVTDQMETRSWGPDGQPQVTHKRTFVPIASIRSITSVDHC</sequence>
<dbReference type="AlphaFoldDB" id="A0A9Q9MHL6"/>
<keyword evidence="3" id="KW-1185">Reference proteome</keyword>
<evidence type="ECO:0000313" key="2">
    <source>
        <dbReference type="EMBL" id="UWZ54985.1"/>
    </source>
</evidence>
<proteinExistence type="predicted"/>
<accession>A0A9Q9MHL6</accession>
<name>A0A9Q9MHL6_9ACTN</name>
<dbReference type="RefSeq" id="WP_033363186.1">
    <property type="nucleotide sequence ID" value="NZ_CP073767.1"/>
</dbReference>
<feature type="transmembrane region" description="Helical" evidence="1">
    <location>
        <begin position="20"/>
        <end position="37"/>
    </location>
</feature>
<dbReference type="Proteomes" id="UP001058003">
    <property type="component" value="Chromosome"/>
</dbReference>
<keyword evidence="1" id="KW-0812">Transmembrane</keyword>
<feature type="transmembrane region" description="Helical" evidence="1">
    <location>
        <begin position="49"/>
        <end position="68"/>
    </location>
</feature>
<protein>
    <submittedName>
        <fullName evidence="2">Uncharacterized protein</fullName>
    </submittedName>
</protein>
<evidence type="ECO:0000313" key="3">
    <source>
        <dbReference type="Proteomes" id="UP001058003"/>
    </source>
</evidence>
<gene>
    <name evidence="2" type="ORF">Daura_01470</name>
</gene>